<dbReference type="AlphaFoldDB" id="A0A5N1IUA9"/>
<dbReference type="RefSeq" id="WP_150904109.1">
    <property type="nucleotide sequence ID" value="NZ_VTWT01000006.1"/>
</dbReference>
<sequence>MGVYVLKRVQQLPLTLEQAWDFFATPANLKEITPAYLGFEMLSDSGSGKMYPGQLISYYIKPFPGMRFFWLTEITHVRELHYFIDEQRSGPYAFWHHTHFFKEIKGGVEMTDLVHYQLPFGFLGKLVHKFVVKRRLKEIFDFRAEVLASRFGAFPAL</sequence>
<evidence type="ECO:0000256" key="1">
    <source>
        <dbReference type="ARBA" id="ARBA00008918"/>
    </source>
</evidence>
<dbReference type="InterPro" id="IPR023393">
    <property type="entry name" value="START-like_dom_sf"/>
</dbReference>
<organism evidence="3 4">
    <name type="scientific">Adhaeribacter soli</name>
    <dbReference type="NCBI Taxonomy" id="2607655"/>
    <lineage>
        <taxon>Bacteria</taxon>
        <taxon>Pseudomonadati</taxon>
        <taxon>Bacteroidota</taxon>
        <taxon>Cytophagia</taxon>
        <taxon>Cytophagales</taxon>
        <taxon>Hymenobacteraceae</taxon>
        <taxon>Adhaeribacter</taxon>
    </lineage>
</organism>
<dbReference type="Pfam" id="PF03364">
    <property type="entry name" value="Polyketide_cyc"/>
    <property type="match status" value="1"/>
</dbReference>
<evidence type="ECO:0000259" key="2">
    <source>
        <dbReference type="Pfam" id="PF03364"/>
    </source>
</evidence>
<reference evidence="3 4" key="1">
    <citation type="submission" date="2019-09" db="EMBL/GenBank/DDBJ databases">
        <title>Genome sequence of Adhaeribacter sp. M2.</title>
        <authorList>
            <person name="Srinivasan S."/>
        </authorList>
    </citation>
    <scope>NUCLEOTIDE SEQUENCE [LARGE SCALE GENOMIC DNA]</scope>
    <source>
        <strain evidence="3 4">M2</strain>
    </source>
</reference>
<dbReference type="CDD" id="cd07820">
    <property type="entry name" value="SRPBCC_3"/>
    <property type="match status" value="1"/>
</dbReference>
<name>A0A5N1IUA9_9BACT</name>
<feature type="domain" description="Coenzyme Q-binding protein COQ10 START" evidence="2">
    <location>
        <begin position="13"/>
        <end position="131"/>
    </location>
</feature>
<keyword evidence="4" id="KW-1185">Reference proteome</keyword>
<dbReference type="SUPFAM" id="SSF55961">
    <property type="entry name" value="Bet v1-like"/>
    <property type="match status" value="1"/>
</dbReference>
<dbReference type="EMBL" id="VTWT01000006">
    <property type="protein sequence ID" value="KAA9332696.1"/>
    <property type="molecule type" value="Genomic_DNA"/>
</dbReference>
<gene>
    <name evidence="3" type="ORF">F0P94_11855</name>
</gene>
<protein>
    <submittedName>
        <fullName evidence="3">SRPBCC family protein</fullName>
    </submittedName>
</protein>
<comment type="similarity">
    <text evidence="1">Belongs to the ribosome association toxin RatA family.</text>
</comment>
<dbReference type="Gene3D" id="3.30.530.20">
    <property type="match status" value="1"/>
</dbReference>
<evidence type="ECO:0000313" key="4">
    <source>
        <dbReference type="Proteomes" id="UP000326570"/>
    </source>
</evidence>
<comment type="caution">
    <text evidence="3">The sequence shown here is derived from an EMBL/GenBank/DDBJ whole genome shotgun (WGS) entry which is preliminary data.</text>
</comment>
<evidence type="ECO:0000313" key="3">
    <source>
        <dbReference type="EMBL" id="KAA9332696.1"/>
    </source>
</evidence>
<dbReference type="InterPro" id="IPR005031">
    <property type="entry name" value="COQ10_START"/>
</dbReference>
<accession>A0A5N1IUA9</accession>
<proteinExistence type="inferred from homology"/>
<dbReference type="Proteomes" id="UP000326570">
    <property type="component" value="Unassembled WGS sequence"/>
</dbReference>